<dbReference type="Proteomes" id="UP001055072">
    <property type="component" value="Unassembled WGS sequence"/>
</dbReference>
<gene>
    <name evidence="1" type="ORF">BDY19DRAFT_179850</name>
</gene>
<protein>
    <submittedName>
        <fullName evidence="1">Uncharacterized protein</fullName>
    </submittedName>
</protein>
<sequence>MSTPHGNEDFLKYSILTQIETQWREISDYLELKGYRLRPRYCKNWQPSWELPENEGKHPQCFEDHIALPQKWKTGIDAIQVSTGRLVWIKRCEPNRTERDTLLSCLEVQDQSLNHCIPLLECIEENEDTGVYYLVTPFLRPVHDPPLETLGDAIEFTTHIMEGLEFMHANGTVTRDGEYRHIMMDARALYPDGFHPVKLHLDPTAQREATHLPRGGCTVHYYYTEFQFDELQYRQLPSDWEILRNNGRVYAPELFEKGRPDSYNVDVWDVGQILRTRLYDEYSNVAFLKYVLILTLDWRMDAKLCHSTWRGSRPQNPSAYSLSRRLRPKSETWLQAATLDLVAFFNDVVGIVRKTLVWINERHG</sequence>
<comment type="caution">
    <text evidence="1">The sequence shown here is derived from an EMBL/GenBank/DDBJ whole genome shotgun (WGS) entry which is preliminary data.</text>
</comment>
<accession>A0ACB8U3A8</accession>
<dbReference type="EMBL" id="MU274913">
    <property type="protein sequence ID" value="KAI0088676.1"/>
    <property type="molecule type" value="Genomic_DNA"/>
</dbReference>
<keyword evidence="2" id="KW-1185">Reference proteome</keyword>
<reference evidence="1" key="1">
    <citation type="journal article" date="2021" name="Environ. Microbiol.">
        <title>Gene family expansions and transcriptome signatures uncover fungal adaptations to wood decay.</title>
        <authorList>
            <person name="Hage H."/>
            <person name="Miyauchi S."/>
            <person name="Viragh M."/>
            <person name="Drula E."/>
            <person name="Min B."/>
            <person name="Chaduli D."/>
            <person name="Navarro D."/>
            <person name="Favel A."/>
            <person name="Norest M."/>
            <person name="Lesage-Meessen L."/>
            <person name="Balint B."/>
            <person name="Merenyi Z."/>
            <person name="de Eugenio L."/>
            <person name="Morin E."/>
            <person name="Martinez A.T."/>
            <person name="Baldrian P."/>
            <person name="Stursova M."/>
            <person name="Martinez M.J."/>
            <person name="Novotny C."/>
            <person name="Magnuson J.K."/>
            <person name="Spatafora J.W."/>
            <person name="Maurice S."/>
            <person name="Pangilinan J."/>
            <person name="Andreopoulos W."/>
            <person name="LaButti K."/>
            <person name="Hundley H."/>
            <person name="Na H."/>
            <person name="Kuo A."/>
            <person name="Barry K."/>
            <person name="Lipzen A."/>
            <person name="Henrissat B."/>
            <person name="Riley R."/>
            <person name="Ahrendt S."/>
            <person name="Nagy L.G."/>
            <person name="Grigoriev I.V."/>
            <person name="Martin F."/>
            <person name="Rosso M.N."/>
        </authorList>
    </citation>
    <scope>NUCLEOTIDE SEQUENCE</scope>
    <source>
        <strain evidence="1">CBS 384.51</strain>
    </source>
</reference>
<organism evidence="1 2">
    <name type="scientific">Irpex rosettiformis</name>
    <dbReference type="NCBI Taxonomy" id="378272"/>
    <lineage>
        <taxon>Eukaryota</taxon>
        <taxon>Fungi</taxon>
        <taxon>Dikarya</taxon>
        <taxon>Basidiomycota</taxon>
        <taxon>Agaricomycotina</taxon>
        <taxon>Agaricomycetes</taxon>
        <taxon>Polyporales</taxon>
        <taxon>Irpicaceae</taxon>
        <taxon>Irpex</taxon>
    </lineage>
</organism>
<name>A0ACB8U3A8_9APHY</name>
<proteinExistence type="predicted"/>
<evidence type="ECO:0000313" key="2">
    <source>
        <dbReference type="Proteomes" id="UP001055072"/>
    </source>
</evidence>
<evidence type="ECO:0000313" key="1">
    <source>
        <dbReference type="EMBL" id="KAI0088676.1"/>
    </source>
</evidence>